<name>A0A4R6LPD6_9FIRM</name>
<dbReference type="GO" id="GO:0050897">
    <property type="term" value="F:cobalt ion binding"/>
    <property type="evidence" value="ECO:0007669"/>
    <property type="project" value="TreeGrafter"/>
</dbReference>
<protein>
    <submittedName>
        <fullName evidence="2">Protein arginine kinase activator</fullName>
    </submittedName>
</protein>
<dbReference type="RefSeq" id="WP_133515566.1">
    <property type="nucleotide sequence ID" value="NZ_SNWX01000019.1"/>
</dbReference>
<dbReference type="InterPro" id="IPR036876">
    <property type="entry name" value="UVR_dom_sf"/>
</dbReference>
<dbReference type="AlphaFoldDB" id="A0A4R6LPD6"/>
<proteinExistence type="predicted"/>
<dbReference type="PIRSF" id="PIRSF015034">
    <property type="entry name" value="YacH"/>
    <property type="match status" value="1"/>
</dbReference>
<sequence>MLCERCEENAASVHLTRIINGQKEEIHLCEECARKSSQLNSDDTDLSFQSLLSGILNHKFSNKESSFFSNNSAQKLVCPNCGMSYHQFTEKGLFGCEECFDTFDQKLDNLFKRIHGNIRHNGKYPLSFQQKLEAESEISELKIEMKTAVDRENFEKAAEIRDKIHAIKSDMEDDSNEA</sequence>
<dbReference type="PANTHER" id="PTHR38430">
    <property type="entry name" value="PROTEIN-ARGININE KINASE ACTIVATOR PROTEIN"/>
    <property type="match status" value="1"/>
</dbReference>
<organism evidence="2 3">
    <name type="scientific">Halanaerobium saccharolyticum</name>
    <dbReference type="NCBI Taxonomy" id="43595"/>
    <lineage>
        <taxon>Bacteria</taxon>
        <taxon>Bacillati</taxon>
        <taxon>Bacillota</taxon>
        <taxon>Clostridia</taxon>
        <taxon>Halanaerobiales</taxon>
        <taxon>Halanaerobiaceae</taxon>
        <taxon>Halanaerobium</taxon>
    </lineage>
</organism>
<dbReference type="Proteomes" id="UP000295064">
    <property type="component" value="Unassembled WGS sequence"/>
</dbReference>
<dbReference type="GO" id="GO:1990169">
    <property type="term" value="P:stress response to copper ion"/>
    <property type="evidence" value="ECO:0007669"/>
    <property type="project" value="TreeGrafter"/>
</dbReference>
<dbReference type="PROSITE" id="PS50151">
    <property type="entry name" value="UVR"/>
    <property type="match status" value="1"/>
</dbReference>
<dbReference type="GO" id="GO:0016301">
    <property type="term" value="F:kinase activity"/>
    <property type="evidence" value="ECO:0007669"/>
    <property type="project" value="UniProtKB-KW"/>
</dbReference>
<dbReference type="GO" id="GO:1990170">
    <property type="term" value="P:stress response to cadmium ion"/>
    <property type="evidence" value="ECO:0007669"/>
    <property type="project" value="TreeGrafter"/>
</dbReference>
<dbReference type="GO" id="GO:0046870">
    <property type="term" value="F:cadmium ion binding"/>
    <property type="evidence" value="ECO:0007669"/>
    <property type="project" value="TreeGrafter"/>
</dbReference>
<dbReference type="SUPFAM" id="SSF46600">
    <property type="entry name" value="C-terminal UvrC-binding domain of UvrB"/>
    <property type="match status" value="1"/>
</dbReference>
<comment type="caution">
    <text evidence="2">The sequence shown here is derived from an EMBL/GenBank/DDBJ whole genome shotgun (WGS) entry which is preliminary data.</text>
</comment>
<keyword evidence="2" id="KW-0808">Transferase</keyword>
<dbReference type="Pfam" id="PF02151">
    <property type="entry name" value="UVR"/>
    <property type="match status" value="1"/>
</dbReference>
<dbReference type="PANTHER" id="PTHR38430:SF1">
    <property type="entry name" value="PROTEIN-ARGININE KINASE ACTIVATOR PROTEIN"/>
    <property type="match status" value="1"/>
</dbReference>
<dbReference type="InterPro" id="IPR001943">
    <property type="entry name" value="UVR_dom"/>
</dbReference>
<gene>
    <name evidence="2" type="ORF">DFR79_11970</name>
</gene>
<evidence type="ECO:0000259" key="1">
    <source>
        <dbReference type="PROSITE" id="PS50151"/>
    </source>
</evidence>
<keyword evidence="2" id="KW-0418">Kinase</keyword>
<accession>A0A4R6LPD6</accession>
<evidence type="ECO:0000313" key="3">
    <source>
        <dbReference type="Proteomes" id="UP000295064"/>
    </source>
</evidence>
<evidence type="ECO:0000313" key="2">
    <source>
        <dbReference type="EMBL" id="TDO84890.1"/>
    </source>
</evidence>
<dbReference type="Gene3D" id="4.10.860.10">
    <property type="entry name" value="UVR domain"/>
    <property type="match status" value="1"/>
</dbReference>
<reference evidence="2 3" key="1">
    <citation type="submission" date="2019-03" db="EMBL/GenBank/DDBJ databases">
        <title>Subsurface microbial communities from deep shales in Ohio and West Virginia, USA.</title>
        <authorList>
            <person name="Wrighton K."/>
        </authorList>
    </citation>
    <scope>NUCLEOTIDE SEQUENCE [LARGE SCALE GENOMIC DNA]</scope>
    <source>
        <strain evidence="2 3">MA284_T2</strain>
    </source>
</reference>
<dbReference type="EMBL" id="SNWX01000019">
    <property type="protein sequence ID" value="TDO84890.1"/>
    <property type="molecule type" value="Genomic_DNA"/>
</dbReference>
<dbReference type="GO" id="GO:0008270">
    <property type="term" value="F:zinc ion binding"/>
    <property type="evidence" value="ECO:0007669"/>
    <property type="project" value="TreeGrafter"/>
</dbReference>
<dbReference type="OrthoDB" id="9788704at2"/>
<feature type="domain" description="UVR" evidence="1">
    <location>
        <begin position="135"/>
        <end position="170"/>
    </location>
</feature>
<dbReference type="GO" id="GO:0005507">
    <property type="term" value="F:copper ion binding"/>
    <property type="evidence" value="ECO:0007669"/>
    <property type="project" value="TreeGrafter"/>
</dbReference>
<dbReference type="InterPro" id="IPR025542">
    <property type="entry name" value="YacH"/>
</dbReference>